<feature type="region of interest" description="Disordered" evidence="1">
    <location>
        <begin position="111"/>
        <end position="134"/>
    </location>
</feature>
<dbReference type="Proteomes" id="UP000050794">
    <property type="component" value="Unassembled WGS sequence"/>
</dbReference>
<proteinExistence type="predicted"/>
<keyword evidence="3" id="KW-1185">Reference proteome</keyword>
<protein>
    <submittedName>
        <fullName evidence="2 4">Uncharacterized protein</fullName>
    </submittedName>
</protein>
<dbReference type="WBParaSite" id="TCNE_0001647601-mRNA-1">
    <property type="protein sequence ID" value="TCNE_0001647601-mRNA-1"/>
    <property type="gene ID" value="TCNE_0001647601"/>
</dbReference>
<reference evidence="2 3" key="2">
    <citation type="submission" date="2018-11" db="EMBL/GenBank/DDBJ databases">
        <authorList>
            <consortium name="Pathogen Informatics"/>
        </authorList>
    </citation>
    <scope>NUCLEOTIDE SEQUENCE [LARGE SCALE GENOMIC DNA]</scope>
</reference>
<organism evidence="3 4">
    <name type="scientific">Toxocara canis</name>
    <name type="common">Canine roundworm</name>
    <dbReference type="NCBI Taxonomy" id="6265"/>
    <lineage>
        <taxon>Eukaryota</taxon>
        <taxon>Metazoa</taxon>
        <taxon>Ecdysozoa</taxon>
        <taxon>Nematoda</taxon>
        <taxon>Chromadorea</taxon>
        <taxon>Rhabditida</taxon>
        <taxon>Spirurina</taxon>
        <taxon>Ascaridomorpha</taxon>
        <taxon>Ascaridoidea</taxon>
        <taxon>Toxocaridae</taxon>
        <taxon>Toxocara</taxon>
    </lineage>
</organism>
<dbReference type="AlphaFoldDB" id="A0A183V6V5"/>
<gene>
    <name evidence="2" type="ORF">TCNE_LOCUS16475</name>
</gene>
<accession>A0A183V6V5</accession>
<sequence>MVEAGVGAGTEAEAVTEAEDVITVAIIDTHLGRLVKAPRIKAKKHKRTVSYLKGIEVAKSRMRMALESARSQLSGLPTEEDTNREAKINEYEMSASEAASRHRDIERIDEGGFRPSSFRSTAGGAGGRVKKEDPTDHEAAIEKKQDVHDKAIFGPKWRDSIVKNEQGDQEEDITSIHKEIELANPRFSADPSERQARWLKIFRERRARVLCI</sequence>
<reference evidence="4" key="1">
    <citation type="submission" date="2016-06" db="UniProtKB">
        <authorList>
            <consortium name="WormBaseParasite"/>
        </authorList>
    </citation>
    <scope>IDENTIFICATION</scope>
</reference>
<name>A0A183V6V5_TOXCA</name>
<evidence type="ECO:0000313" key="4">
    <source>
        <dbReference type="WBParaSite" id="TCNE_0001647601-mRNA-1"/>
    </source>
</evidence>
<dbReference type="EMBL" id="UYWY01023630">
    <property type="protein sequence ID" value="VDM47796.1"/>
    <property type="molecule type" value="Genomic_DNA"/>
</dbReference>
<evidence type="ECO:0000313" key="2">
    <source>
        <dbReference type="EMBL" id="VDM47796.1"/>
    </source>
</evidence>
<evidence type="ECO:0000256" key="1">
    <source>
        <dbReference type="SAM" id="MobiDB-lite"/>
    </source>
</evidence>
<evidence type="ECO:0000313" key="3">
    <source>
        <dbReference type="Proteomes" id="UP000050794"/>
    </source>
</evidence>